<dbReference type="AlphaFoldDB" id="A0A9W7CRJ7"/>
<evidence type="ECO:0000313" key="1">
    <source>
        <dbReference type="EMBL" id="GMF39629.1"/>
    </source>
</evidence>
<accession>A0A9W7CRJ7</accession>
<proteinExistence type="predicted"/>
<keyword evidence="2" id="KW-1185">Reference proteome</keyword>
<organism evidence="1 2">
    <name type="scientific">Phytophthora fragariaefolia</name>
    <dbReference type="NCBI Taxonomy" id="1490495"/>
    <lineage>
        <taxon>Eukaryota</taxon>
        <taxon>Sar</taxon>
        <taxon>Stramenopiles</taxon>
        <taxon>Oomycota</taxon>
        <taxon>Peronosporomycetes</taxon>
        <taxon>Peronosporales</taxon>
        <taxon>Peronosporaceae</taxon>
        <taxon>Phytophthora</taxon>
    </lineage>
</organism>
<comment type="caution">
    <text evidence="1">The sequence shown here is derived from an EMBL/GenBank/DDBJ whole genome shotgun (WGS) entry which is preliminary data.</text>
</comment>
<dbReference type="OrthoDB" id="121413at2759"/>
<protein>
    <submittedName>
        <fullName evidence="1">Unnamed protein product</fullName>
    </submittedName>
</protein>
<dbReference type="EMBL" id="BSXT01001179">
    <property type="protein sequence ID" value="GMF39629.1"/>
    <property type="molecule type" value="Genomic_DNA"/>
</dbReference>
<evidence type="ECO:0000313" key="2">
    <source>
        <dbReference type="Proteomes" id="UP001165121"/>
    </source>
</evidence>
<dbReference type="Proteomes" id="UP001165121">
    <property type="component" value="Unassembled WGS sequence"/>
</dbReference>
<sequence>MTAKLDFLEPWLAVLQDSLIQKVTNPDSSFLEVDFACPDLVANQIIHLGHSLSEDDWSNQDAKRQRLREAVELFTLLSFVNNQAFKGFIHILKPAPRLEGDATVFPSWQFNFVGPLTPNRASVGQDLITWGAFLGFPDDPFQYSSDFRAAAQRLEAMGIKESCKSCFGVGSAIYWTWRSQRCLVEGRQKPEKSADTLSSFRSLFNVIVPPIVHACATPGWSTMMSAPKPPSLSDRPCTCLIASVRNWADPVVLDLAKGLAVTGSKHCSLSLEGETINSPAAMINAGLLLNSLVCGRAVSEGIGRTSPNTFQLEYRRLDISCVWVCDRLFTATCSAIAEMPLETPFQIGNGLRGFWAMVMAGIHTLRRSFRGHYSVSRDCERNIDES</sequence>
<gene>
    <name evidence="1" type="ORF">Pfra01_001184600</name>
</gene>
<name>A0A9W7CRJ7_9STRA</name>
<reference evidence="1" key="1">
    <citation type="submission" date="2023-04" db="EMBL/GenBank/DDBJ databases">
        <title>Phytophthora fragariaefolia NBRC 109709.</title>
        <authorList>
            <person name="Ichikawa N."/>
            <person name="Sato H."/>
            <person name="Tonouchi N."/>
        </authorList>
    </citation>
    <scope>NUCLEOTIDE SEQUENCE</scope>
    <source>
        <strain evidence="1">NBRC 109709</strain>
    </source>
</reference>